<dbReference type="PROSITE" id="PS52015">
    <property type="entry name" value="TONB_CTD"/>
    <property type="match status" value="1"/>
</dbReference>
<evidence type="ECO:0000256" key="8">
    <source>
        <dbReference type="ARBA" id="ARBA00022989"/>
    </source>
</evidence>
<name>A0A1G2CFH7_9BACT</name>
<keyword evidence="7" id="KW-0653">Protein transport</keyword>
<dbReference type="SUPFAM" id="SSF74653">
    <property type="entry name" value="TolA/TonB C-terminal domain"/>
    <property type="match status" value="1"/>
</dbReference>
<evidence type="ECO:0000256" key="3">
    <source>
        <dbReference type="ARBA" id="ARBA00022448"/>
    </source>
</evidence>
<evidence type="ECO:0000313" key="13">
    <source>
        <dbReference type="EMBL" id="OGY99986.1"/>
    </source>
</evidence>
<dbReference type="GO" id="GO:0015031">
    <property type="term" value="P:protein transport"/>
    <property type="evidence" value="ECO:0007669"/>
    <property type="project" value="UniProtKB-KW"/>
</dbReference>
<dbReference type="InterPro" id="IPR037682">
    <property type="entry name" value="TonB_C"/>
</dbReference>
<evidence type="ECO:0000256" key="9">
    <source>
        <dbReference type="ARBA" id="ARBA00023136"/>
    </source>
</evidence>
<evidence type="ECO:0000256" key="1">
    <source>
        <dbReference type="ARBA" id="ARBA00004383"/>
    </source>
</evidence>
<comment type="caution">
    <text evidence="13">The sequence shown here is derived from an EMBL/GenBank/DDBJ whole genome shotgun (WGS) entry which is preliminary data.</text>
</comment>
<keyword evidence="8 11" id="KW-1133">Transmembrane helix</keyword>
<protein>
    <recommendedName>
        <fullName evidence="12">TonB C-terminal domain-containing protein</fullName>
    </recommendedName>
</protein>
<accession>A0A1G2CFH7</accession>
<evidence type="ECO:0000256" key="11">
    <source>
        <dbReference type="SAM" id="Phobius"/>
    </source>
</evidence>
<reference evidence="13 14" key="1">
    <citation type="journal article" date="2016" name="Nat. Commun.">
        <title>Thousands of microbial genomes shed light on interconnected biogeochemical processes in an aquifer system.</title>
        <authorList>
            <person name="Anantharaman K."/>
            <person name="Brown C.T."/>
            <person name="Hug L.A."/>
            <person name="Sharon I."/>
            <person name="Castelle C.J."/>
            <person name="Probst A.J."/>
            <person name="Thomas B.C."/>
            <person name="Singh A."/>
            <person name="Wilkins M.J."/>
            <person name="Karaoz U."/>
            <person name="Brodie E.L."/>
            <person name="Williams K.H."/>
            <person name="Hubbard S.S."/>
            <person name="Banfield J.F."/>
        </authorList>
    </citation>
    <scope>NUCLEOTIDE SEQUENCE [LARGE SCALE GENOMIC DNA]</scope>
</reference>
<gene>
    <name evidence="13" type="ORF">A2945_00565</name>
</gene>
<comment type="similarity">
    <text evidence="2">Belongs to the TonB family.</text>
</comment>
<dbReference type="InterPro" id="IPR051045">
    <property type="entry name" value="TonB-dependent_transducer"/>
</dbReference>
<dbReference type="GO" id="GO:0005886">
    <property type="term" value="C:plasma membrane"/>
    <property type="evidence" value="ECO:0007669"/>
    <property type="project" value="UniProtKB-SubCell"/>
</dbReference>
<feature type="region of interest" description="Disordered" evidence="10">
    <location>
        <begin position="217"/>
        <end position="236"/>
    </location>
</feature>
<evidence type="ECO:0000259" key="12">
    <source>
        <dbReference type="PROSITE" id="PS52015"/>
    </source>
</evidence>
<feature type="compositionally biased region" description="Gly residues" evidence="10">
    <location>
        <begin position="295"/>
        <end position="327"/>
    </location>
</feature>
<evidence type="ECO:0000256" key="6">
    <source>
        <dbReference type="ARBA" id="ARBA00022692"/>
    </source>
</evidence>
<organism evidence="13 14">
    <name type="scientific">Candidatus Liptonbacteria bacterium RIFCSPLOWO2_01_FULL_52_25</name>
    <dbReference type="NCBI Taxonomy" id="1798650"/>
    <lineage>
        <taxon>Bacteria</taxon>
        <taxon>Candidatus Liptoniibacteriota</taxon>
    </lineage>
</organism>
<feature type="transmembrane region" description="Helical" evidence="11">
    <location>
        <begin position="171"/>
        <end position="190"/>
    </location>
</feature>
<feature type="region of interest" description="Disordered" evidence="10">
    <location>
        <begin position="290"/>
        <end position="327"/>
    </location>
</feature>
<evidence type="ECO:0000256" key="2">
    <source>
        <dbReference type="ARBA" id="ARBA00006555"/>
    </source>
</evidence>
<evidence type="ECO:0000256" key="7">
    <source>
        <dbReference type="ARBA" id="ARBA00022927"/>
    </source>
</evidence>
<proteinExistence type="inferred from homology"/>
<evidence type="ECO:0000256" key="5">
    <source>
        <dbReference type="ARBA" id="ARBA00022519"/>
    </source>
</evidence>
<dbReference type="Proteomes" id="UP000178880">
    <property type="component" value="Unassembled WGS sequence"/>
</dbReference>
<dbReference type="Gene3D" id="3.30.1150.10">
    <property type="match status" value="1"/>
</dbReference>
<evidence type="ECO:0000256" key="10">
    <source>
        <dbReference type="SAM" id="MobiDB-lite"/>
    </source>
</evidence>
<evidence type="ECO:0000256" key="4">
    <source>
        <dbReference type="ARBA" id="ARBA00022475"/>
    </source>
</evidence>
<keyword evidence="5" id="KW-0997">Cell inner membrane</keyword>
<dbReference type="AlphaFoldDB" id="A0A1G2CFH7"/>
<dbReference type="GO" id="GO:0055085">
    <property type="term" value="P:transmembrane transport"/>
    <property type="evidence" value="ECO:0007669"/>
    <property type="project" value="InterPro"/>
</dbReference>
<keyword evidence="3" id="KW-0813">Transport</keyword>
<dbReference type="EMBL" id="MHLA01000010">
    <property type="protein sequence ID" value="OGY99986.1"/>
    <property type="molecule type" value="Genomic_DNA"/>
</dbReference>
<comment type="subcellular location">
    <subcellularLocation>
        <location evidence="1">Cell inner membrane</location>
        <topology evidence="1">Single-pass membrane protein</topology>
        <orientation evidence="1">Periplasmic side</orientation>
    </subcellularLocation>
</comment>
<feature type="compositionally biased region" description="Gly residues" evidence="10">
    <location>
        <begin position="218"/>
        <end position="227"/>
    </location>
</feature>
<dbReference type="PANTHER" id="PTHR33446:SF2">
    <property type="entry name" value="PROTEIN TONB"/>
    <property type="match status" value="1"/>
</dbReference>
<sequence>MEMKDNQKSRDPSRPVFSHEQGFFRTGFWRNLKDFLTERSVKIPKNAPKSPFHKEKEYDILSRSTFGENLKTVFTERSIKVPRGARQKVFHTDGLNNAFSESVKAFFRTPNVRGAVNARMLLEQSSQFRVFWRNLQDAVVPPKLPPLKLTSKPIPVRPLWARNRQLDRTQIASIVAHAILLLLIAGPVWWHTAQPKEPVMVVMDISPYLPRLPAGKEIAGGGGGGGEHQPEPATQGKIPRWSMTRITPPLLTPRNLTPKLVAEPTLLGPPELQVSSSDLANFGDPLSGLLSDSAGPGGGGGIGTGSGGGIGSGTGGGLGPGSGGGTGGGAFRPGIGGVGFPTCIYCPAPQYSEDARKAKYQGTVVLQVIITSDGRATDIQIIKGPGLGLEDRAVEAARTWRFKAAIGPNGRPVATITLIEVNFRLL</sequence>
<dbReference type="STRING" id="1798650.A2945_00565"/>
<keyword evidence="6 11" id="KW-0812">Transmembrane</keyword>
<dbReference type="Pfam" id="PF03544">
    <property type="entry name" value="TonB_C"/>
    <property type="match status" value="1"/>
</dbReference>
<dbReference type="PANTHER" id="PTHR33446">
    <property type="entry name" value="PROTEIN TONB-RELATED"/>
    <property type="match status" value="1"/>
</dbReference>
<keyword evidence="4" id="KW-1003">Cell membrane</keyword>
<dbReference type="NCBIfam" id="TIGR01352">
    <property type="entry name" value="tonB_Cterm"/>
    <property type="match status" value="1"/>
</dbReference>
<feature type="domain" description="TonB C-terminal" evidence="12">
    <location>
        <begin position="336"/>
        <end position="426"/>
    </location>
</feature>
<dbReference type="InterPro" id="IPR006260">
    <property type="entry name" value="TonB/TolA_C"/>
</dbReference>
<evidence type="ECO:0000313" key="14">
    <source>
        <dbReference type="Proteomes" id="UP000178880"/>
    </source>
</evidence>
<keyword evidence="9 11" id="KW-0472">Membrane</keyword>